<evidence type="ECO:0000313" key="2">
    <source>
        <dbReference type="EMBL" id="MBM9505910.1"/>
    </source>
</evidence>
<keyword evidence="3" id="KW-1185">Reference proteome</keyword>
<name>A0ABS2TUE1_9ACTN</name>
<feature type="transmembrane region" description="Helical" evidence="1">
    <location>
        <begin position="49"/>
        <end position="68"/>
    </location>
</feature>
<keyword evidence="1" id="KW-0472">Membrane</keyword>
<evidence type="ECO:0000313" key="3">
    <source>
        <dbReference type="Proteomes" id="UP000749040"/>
    </source>
</evidence>
<evidence type="ECO:0008006" key="4">
    <source>
        <dbReference type="Google" id="ProtNLM"/>
    </source>
</evidence>
<gene>
    <name evidence="2" type="ORF">ITX44_15375</name>
</gene>
<feature type="transmembrane region" description="Helical" evidence="1">
    <location>
        <begin position="12"/>
        <end position="37"/>
    </location>
</feature>
<protein>
    <recommendedName>
        <fullName evidence="4">DUF1295 domain-containing protein</fullName>
    </recommendedName>
</protein>
<feature type="transmembrane region" description="Helical" evidence="1">
    <location>
        <begin position="74"/>
        <end position="97"/>
    </location>
</feature>
<feature type="transmembrane region" description="Helical" evidence="1">
    <location>
        <begin position="149"/>
        <end position="170"/>
    </location>
</feature>
<dbReference type="EMBL" id="JADKYB010000007">
    <property type="protein sequence ID" value="MBM9505910.1"/>
    <property type="molecule type" value="Genomic_DNA"/>
</dbReference>
<organism evidence="2 3">
    <name type="scientific">Actinacidiphila acididurans</name>
    <dbReference type="NCBI Taxonomy" id="2784346"/>
    <lineage>
        <taxon>Bacteria</taxon>
        <taxon>Bacillati</taxon>
        <taxon>Actinomycetota</taxon>
        <taxon>Actinomycetes</taxon>
        <taxon>Kitasatosporales</taxon>
        <taxon>Streptomycetaceae</taxon>
        <taxon>Actinacidiphila</taxon>
    </lineage>
</organism>
<keyword evidence="1" id="KW-0812">Transmembrane</keyword>
<feature type="transmembrane region" description="Helical" evidence="1">
    <location>
        <begin position="118"/>
        <end position="143"/>
    </location>
</feature>
<dbReference type="RefSeq" id="WP_205357770.1">
    <property type="nucleotide sequence ID" value="NZ_JADKYB010000007.1"/>
</dbReference>
<proteinExistence type="predicted"/>
<keyword evidence="1" id="KW-1133">Transmembrane helix</keyword>
<dbReference type="Proteomes" id="UP000749040">
    <property type="component" value="Unassembled WGS sequence"/>
</dbReference>
<sequence length="191" mass="19826">MNYLRGFVPWIAFAAVSAAGWQWGAPAGLALGLRLLATDRRAGVTADALVLEWSTSAYFAVLTAVAFARTDSGLQHWTGALSLGWLAVTAWATLAVKRPFTLGTARRQAPPELWRHPAFLRINTVLTGVWAAAFTVTAGALAAVCAAGAGSAVSVPVQIAGFVLPALFTARYPDRARARMAAGAAAGGHPA</sequence>
<evidence type="ECO:0000256" key="1">
    <source>
        <dbReference type="SAM" id="Phobius"/>
    </source>
</evidence>
<comment type="caution">
    <text evidence="2">The sequence shown here is derived from an EMBL/GenBank/DDBJ whole genome shotgun (WGS) entry which is preliminary data.</text>
</comment>
<accession>A0ABS2TUE1</accession>
<reference evidence="2 3" key="1">
    <citation type="submission" date="2021-01" db="EMBL/GenBank/DDBJ databases">
        <title>Streptomyces acididurans sp. nov., isolated from a peat swamp forest soil.</title>
        <authorList>
            <person name="Chantavorakit T."/>
            <person name="Duangmal K."/>
        </authorList>
    </citation>
    <scope>NUCLEOTIDE SEQUENCE [LARGE SCALE GENOMIC DNA]</scope>
    <source>
        <strain evidence="2 3">KK5PA1</strain>
    </source>
</reference>